<protein>
    <submittedName>
        <fullName evidence="2">Uncharacterized protein</fullName>
    </submittedName>
</protein>
<feature type="transmembrane region" description="Helical" evidence="1">
    <location>
        <begin position="6"/>
        <end position="25"/>
    </location>
</feature>
<evidence type="ECO:0000256" key="1">
    <source>
        <dbReference type="SAM" id="Phobius"/>
    </source>
</evidence>
<keyword evidence="1" id="KW-0812">Transmembrane</keyword>
<sequence length="40" mass="4906">MQTWIYLVIVSVILLFLIFLFLIVFKKGWGIIQEFFNKKR</sequence>
<organism evidence="2 3">
    <name type="scientific">Algoriphagus hitonicola</name>
    <dbReference type="NCBI Taxonomy" id="435880"/>
    <lineage>
        <taxon>Bacteria</taxon>
        <taxon>Pseudomonadati</taxon>
        <taxon>Bacteroidota</taxon>
        <taxon>Cytophagia</taxon>
        <taxon>Cytophagales</taxon>
        <taxon>Cyclobacteriaceae</taxon>
        <taxon>Algoriphagus</taxon>
    </lineage>
</organism>
<gene>
    <name evidence="2" type="ORF">SAMN04487988_104122</name>
</gene>
<dbReference type="EMBL" id="FOPC01000004">
    <property type="protein sequence ID" value="SFG47691.1"/>
    <property type="molecule type" value="Genomic_DNA"/>
</dbReference>
<name>A0A1I2SCJ1_9BACT</name>
<reference evidence="3" key="1">
    <citation type="submission" date="2016-10" db="EMBL/GenBank/DDBJ databases">
        <authorList>
            <person name="Varghese N."/>
            <person name="Submissions S."/>
        </authorList>
    </citation>
    <scope>NUCLEOTIDE SEQUENCE [LARGE SCALE GENOMIC DNA]</scope>
    <source>
        <strain evidence="3">DSM 19315</strain>
    </source>
</reference>
<evidence type="ECO:0000313" key="2">
    <source>
        <dbReference type="EMBL" id="SFG47691.1"/>
    </source>
</evidence>
<keyword evidence="1" id="KW-0472">Membrane</keyword>
<dbReference type="AlphaFoldDB" id="A0A1I2SCJ1"/>
<keyword evidence="1" id="KW-1133">Transmembrane helix</keyword>
<evidence type="ECO:0000313" key="3">
    <source>
        <dbReference type="Proteomes" id="UP000199642"/>
    </source>
</evidence>
<dbReference type="Proteomes" id="UP000199642">
    <property type="component" value="Unassembled WGS sequence"/>
</dbReference>
<accession>A0A1I2SCJ1</accession>
<keyword evidence="3" id="KW-1185">Reference proteome</keyword>
<proteinExistence type="predicted"/>